<organism evidence="2 3">
    <name type="scientific">Sandaracinus amylolyticus</name>
    <dbReference type="NCBI Taxonomy" id="927083"/>
    <lineage>
        <taxon>Bacteria</taxon>
        <taxon>Pseudomonadati</taxon>
        <taxon>Myxococcota</taxon>
        <taxon>Polyangia</taxon>
        <taxon>Polyangiales</taxon>
        <taxon>Sandaracinaceae</taxon>
        <taxon>Sandaracinus</taxon>
    </lineage>
</organism>
<evidence type="ECO:0000313" key="3">
    <source>
        <dbReference type="Proteomes" id="UP000034883"/>
    </source>
</evidence>
<dbReference type="AlphaFoldDB" id="A0A0F6YMR0"/>
<gene>
    <name evidence="2" type="ORF">DB32_008790</name>
</gene>
<dbReference type="KEGG" id="samy:DB32_008790"/>
<evidence type="ECO:0000256" key="1">
    <source>
        <dbReference type="SAM" id="SignalP"/>
    </source>
</evidence>
<name>A0A0F6YMR0_9BACT</name>
<sequence>MTFERDDKRMKLRAHVFLTALGASSLAIALLASAQAQPTTAPSTPPTLDGEWVLAVSEDQARQRLDRAIETATDGMPPIADGMAASALRERTPIIARVVISSSPQRIRVHLDERRYETAPGHPEAAPTASTSEDRVRVVHHFREGALEQVFTTERGRRWNTFRLGEDGRTMTLSVVVQSSSLPAPVRFSLPYRRAS</sequence>
<dbReference type="EMBL" id="CP011125">
    <property type="protein sequence ID" value="AKF11641.1"/>
    <property type="molecule type" value="Genomic_DNA"/>
</dbReference>
<reference evidence="2 3" key="1">
    <citation type="submission" date="2015-03" db="EMBL/GenBank/DDBJ databases">
        <title>Genome assembly of Sandaracinus amylolyticus DSM 53668.</title>
        <authorList>
            <person name="Sharma G."/>
            <person name="Subramanian S."/>
        </authorList>
    </citation>
    <scope>NUCLEOTIDE SEQUENCE [LARGE SCALE GENOMIC DNA]</scope>
    <source>
        <strain evidence="2 3">DSM 53668</strain>
    </source>
</reference>
<dbReference type="STRING" id="927083.DB32_008790"/>
<keyword evidence="3" id="KW-1185">Reference proteome</keyword>
<proteinExistence type="predicted"/>
<evidence type="ECO:0000313" key="2">
    <source>
        <dbReference type="EMBL" id="AKF11641.1"/>
    </source>
</evidence>
<feature type="signal peptide" evidence="1">
    <location>
        <begin position="1"/>
        <end position="36"/>
    </location>
</feature>
<feature type="chain" id="PRO_5002512571" evidence="1">
    <location>
        <begin position="37"/>
        <end position="196"/>
    </location>
</feature>
<keyword evidence="1" id="KW-0732">Signal</keyword>
<protein>
    <submittedName>
        <fullName evidence="2">Uncharacterized protein</fullName>
    </submittedName>
</protein>
<accession>A0A0F6YMR0</accession>
<dbReference type="Proteomes" id="UP000034883">
    <property type="component" value="Chromosome"/>
</dbReference>